<gene>
    <name evidence="1" type="ORF">OM33_18285</name>
</gene>
<organism evidence="1 2">
    <name type="scientific">Pseudoalteromonas piratica</name>
    <dbReference type="NCBI Taxonomy" id="1348114"/>
    <lineage>
        <taxon>Bacteria</taxon>
        <taxon>Pseudomonadati</taxon>
        <taxon>Pseudomonadota</taxon>
        <taxon>Gammaproteobacteria</taxon>
        <taxon>Alteromonadales</taxon>
        <taxon>Pseudoalteromonadaceae</taxon>
        <taxon>Pseudoalteromonas</taxon>
    </lineage>
</organism>
<dbReference type="HOGENOM" id="CLU_174786_0_0_6"/>
<dbReference type="AlphaFoldDB" id="A0A0A7EKE5"/>
<keyword evidence="2" id="KW-1185">Reference proteome</keyword>
<name>A0A0A7EKE5_9GAMM</name>
<accession>A0A0A7EKE5</accession>
<reference evidence="1 2" key="1">
    <citation type="submission" date="2014-11" db="EMBL/GenBank/DDBJ databases">
        <title>Complete Genome Sequence of Pseudoalteromonas sp. Strain OCN003 Isolated from Kaneohe Bay, Oahu, Hawaii.</title>
        <authorList>
            <person name="Beurmann S."/>
            <person name="Videau P."/>
            <person name="Ushijima B."/>
            <person name="Smith A.M."/>
            <person name="Aeby G.S."/>
            <person name="Callahan S.M."/>
            <person name="Belcaid M."/>
        </authorList>
    </citation>
    <scope>NUCLEOTIDE SEQUENCE [LARGE SCALE GENOMIC DNA]</scope>
    <source>
        <strain evidence="1 2">OCN003</strain>
    </source>
</reference>
<protein>
    <submittedName>
        <fullName evidence="1">Zn-ribbon motif protein</fullName>
    </submittedName>
</protein>
<dbReference type="STRING" id="1348114.OM33_18285"/>
<evidence type="ECO:0000313" key="1">
    <source>
        <dbReference type="EMBL" id="AIY67028.1"/>
    </source>
</evidence>
<evidence type="ECO:0000313" key="2">
    <source>
        <dbReference type="Proteomes" id="UP000030341"/>
    </source>
</evidence>
<dbReference type="KEGG" id="pseo:OM33_18285"/>
<dbReference type="EMBL" id="CP009889">
    <property type="protein sequence ID" value="AIY67028.1"/>
    <property type="molecule type" value="Genomic_DNA"/>
</dbReference>
<dbReference type="RefSeq" id="WP_040135746.1">
    <property type="nucleotide sequence ID" value="NZ_CP009889.1"/>
</dbReference>
<sequence>MAKPNKRLPERVVDIVCTKCKTRLFKYHKNGKGALVKCFIERISNNYCTEPCVCPSCGQVFARENMIRGIAAYKIIGGKAKIG</sequence>
<dbReference type="eggNOG" id="ENOG5032RZ1">
    <property type="taxonomic scope" value="Bacteria"/>
</dbReference>
<dbReference type="Proteomes" id="UP000030341">
    <property type="component" value="Chromosome 2"/>
</dbReference>
<proteinExistence type="predicted"/>
<dbReference type="OrthoDB" id="6106106at2"/>